<dbReference type="InterPro" id="IPR023286">
    <property type="entry name" value="ABATE_dom_sf"/>
</dbReference>
<organism evidence="2 3">
    <name type="scientific">Paractinoplanes bogorensis</name>
    <dbReference type="NCBI Taxonomy" id="1610840"/>
    <lineage>
        <taxon>Bacteria</taxon>
        <taxon>Bacillati</taxon>
        <taxon>Actinomycetota</taxon>
        <taxon>Actinomycetes</taxon>
        <taxon>Micromonosporales</taxon>
        <taxon>Micromonosporaceae</taxon>
        <taxon>Paractinoplanes</taxon>
    </lineage>
</organism>
<feature type="domain" description="Zinc finger CGNR" evidence="1">
    <location>
        <begin position="135"/>
        <end position="177"/>
    </location>
</feature>
<evidence type="ECO:0000313" key="3">
    <source>
        <dbReference type="Proteomes" id="UP001519654"/>
    </source>
</evidence>
<name>A0ABS5YG33_9ACTN</name>
<evidence type="ECO:0000313" key="2">
    <source>
        <dbReference type="EMBL" id="MBU2662405.1"/>
    </source>
</evidence>
<dbReference type="Proteomes" id="UP001519654">
    <property type="component" value="Unassembled WGS sequence"/>
</dbReference>
<proteinExistence type="predicted"/>
<dbReference type="PANTHER" id="PTHR35525">
    <property type="entry name" value="BLL6575 PROTEIN"/>
    <property type="match status" value="1"/>
</dbReference>
<dbReference type="Pfam" id="PF11706">
    <property type="entry name" value="zf-CGNR"/>
    <property type="match status" value="1"/>
</dbReference>
<dbReference type="SUPFAM" id="SSF160904">
    <property type="entry name" value="Jann2411-like"/>
    <property type="match status" value="1"/>
</dbReference>
<reference evidence="2 3" key="1">
    <citation type="submission" date="2021-06" db="EMBL/GenBank/DDBJ databases">
        <title>Actinoplanes lichenicola sp. nov., and Actinoplanes ovalisporus sp. nov., isolated from lichen in Thailand.</title>
        <authorList>
            <person name="Saeng-In P."/>
            <person name="Kanchanasin P."/>
            <person name="Yuki M."/>
            <person name="Kudo T."/>
            <person name="Ohkuma M."/>
            <person name="Phongsopitanun W."/>
            <person name="Tanasupawat S."/>
        </authorList>
    </citation>
    <scope>NUCLEOTIDE SEQUENCE [LARGE SCALE GENOMIC DNA]</scope>
    <source>
        <strain evidence="2 3">NBRC 110975</strain>
    </source>
</reference>
<comment type="caution">
    <text evidence="2">The sequence shown here is derived from an EMBL/GenBank/DDBJ whole genome shotgun (WGS) entry which is preliminary data.</text>
</comment>
<dbReference type="RefSeq" id="WP_215784357.1">
    <property type="nucleotide sequence ID" value="NZ_JAHKKG010000001.1"/>
</dbReference>
<dbReference type="EMBL" id="JAHKKG010000001">
    <property type="protein sequence ID" value="MBU2662405.1"/>
    <property type="molecule type" value="Genomic_DNA"/>
</dbReference>
<dbReference type="Gene3D" id="1.10.3300.10">
    <property type="entry name" value="Jann2411-like domain"/>
    <property type="match status" value="1"/>
</dbReference>
<dbReference type="InterPro" id="IPR010852">
    <property type="entry name" value="ABATE"/>
</dbReference>
<sequence length="181" mass="19763">MPISANARYGVVAAPGGLELVQELLNTCARGITQRTADLLDDAGTAQEWADGMLDRLGVPRAAVTPVDIAALRELRDALRETLHGRPVPVAEEITVEVGGDGLVAYGGKGRPSARIRGAVLAEVLLAQARGEWPRFKLCQFPPCDLAFYDGSRNRSARWHDERCGNYVNLITSRERRRRSS</sequence>
<dbReference type="PANTHER" id="PTHR35525:SF3">
    <property type="entry name" value="BLL6575 PROTEIN"/>
    <property type="match status" value="1"/>
</dbReference>
<gene>
    <name evidence="2" type="ORF">KOI35_02665</name>
</gene>
<accession>A0ABS5YG33</accession>
<evidence type="ECO:0000259" key="1">
    <source>
        <dbReference type="Pfam" id="PF11706"/>
    </source>
</evidence>
<protein>
    <submittedName>
        <fullName evidence="2">CGNR zinc finger domain-containing protein</fullName>
    </submittedName>
</protein>
<keyword evidence="3" id="KW-1185">Reference proteome</keyword>
<dbReference type="InterPro" id="IPR021005">
    <property type="entry name" value="Znf_CGNR"/>
</dbReference>